<dbReference type="VEuPathDB" id="FungiDB:RhiirFUN_006599"/>
<gene>
    <name evidence="2" type="primary">HMG49a</name>
</gene>
<organism evidence="2">
    <name type="scientific">Rhizophagus irregularis</name>
    <dbReference type="NCBI Taxonomy" id="588596"/>
    <lineage>
        <taxon>Eukaryota</taxon>
        <taxon>Fungi</taxon>
        <taxon>Fungi incertae sedis</taxon>
        <taxon>Mucoromycota</taxon>
        <taxon>Glomeromycotina</taxon>
        <taxon>Glomeromycetes</taxon>
        <taxon>Glomerales</taxon>
        <taxon>Glomeraceae</taxon>
        <taxon>Rhizophagus</taxon>
    </lineage>
</organism>
<dbReference type="InterPro" id="IPR009071">
    <property type="entry name" value="HMG_box_dom"/>
</dbReference>
<dbReference type="EMBL" id="KT211970">
    <property type="protein sequence ID" value="ANQ33092.1"/>
    <property type="molecule type" value="Genomic_DNA"/>
</dbReference>
<proteinExistence type="predicted"/>
<reference evidence="2" key="1">
    <citation type="submission" date="2015-06" db="EMBL/GenBank/DDBJ databases">
        <title>Evolution and Diversity of Sexually-Related Genes in an Arbuscular Mycorrhizal Fungi.</title>
        <authorList>
            <person name="Charron P."/>
            <person name="Marton T."/>
            <person name="Corradi N."/>
        </authorList>
    </citation>
    <scope>NUCLEOTIDE SEQUENCE</scope>
    <source>
        <strain evidence="2">C2</strain>
    </source>
</reference>
<protein>
    <submittedName>
        <fullName evidence="2">MATA-HMG</fullName>
    </submittedName>
</protein>
<evidence type="ECO:0000313" key="2">
    <source>
        <dbReference type="EMBL" id="ANQ33092.1"/>
    </source>
</evidence>
<feature type="domain" description="HMG box" evidence="1">
    <location>
        <begin position="98"/>
        <end position="160"/>
    </location>
</feature>
<evidence type="ECO:0000259" key="1">
    <source>
        <dbReference type="Pfam" id="PF00505"/>
    </source>
</evidence>
<name>A0A1B1EWA3_9GLOM</name>
<sequence length="340" mass="40225">MESQTNEFKEEIQFIQFDNPLQNETFLHYLEQNNVPCDFNRLYNDPSYAQALYDNYYNHLILEYFRPKFPPTINVEEYANENKKNKKIKDMSKMNKGNGFMVYRKNLNKHLEILRERITMQQLSPLAGSLWNSEPVQVKEFYKELSEKIKKLHNNRVENYIKNNHKRSSEDNYDYENMSSKKFKEMTTKNGGNAFIIFRKQLNENLRSLGYNYSMQEHSKIASYLWSRQSKEVQSHSKEFSGQFKKTLNDQLKQMFCKSDNDNNEPIIDNDSLNIKSNNDDNGLNMSYIKLDNDASTNDVHDSCWTGESKPYGSFTNDFNKLGPESIVENSIEENFFLTQ</sequence>
<dbReference type="VEuPathDB" id="FungiDB:RhiirA1_394219"/>
<dbReference type="VEuPathDB" id="FungiDB:FUN_013095"/>
<dbReference type="InterPro" id="IPR036910">
    <property type="entry name" value="HMG_box_dom_sf"/>
</dbReference>
<dbReference type="AlphaFoldDB" id="A0A1B1EWA3"/>
<dbReference type="Pfam" id="PF00505">
    <property type="entry name" value="HMG_box"/>
    <property type="match status" value="1"/>
</dbReference>
<accession>A0A1B1EWA3</accession>
<dbReference type="Gene3D" id="1.10.30.10">
    <property type="entry name" value="High mobility group box domain"/>
    <property type="match status" value="1"/>
</dbReference>
<dbReference type="SUPFAM" id="SSF47095">
    <property type="entry name" value="HMG-box"/>
    <property type="match status" value="2"/>
</dbReference>